<dbReference type="EMBL" id="AJWJ01000178">
    <property type="protein sequence ID" value="KAF2073865.1"/>
    <property type="molecule type" value="Genomic_DNA"/>
</dbReference>
<dbReference type="FunFam" id="1.10.238.10:FF:000559">
    <property type="entry name" value="Calcium-binding EF-hand domain-containing protein"/>
    <property type="match status" value="1"/>
</dbReference>
<dbReference type="GO" id="GO:0016460">
    <property type="term" value="C:myosin II complex"/>
    <property type="evidence" value="ECO:0007669"/>
    <property type="project" value="TreeGrafter"/>
</dbReference>
<evidence type="ECO:0000259" key="2">
    <source>
        <dbReference type="PROSITE" id="PS50222"/>
    </source>
</evidence>
<dbReference type="SMART" id="SM00054">
    <property type="entry name" value="EFh"/>
    <property type="match status" value="2"/>
</dbReference>
<dbReference type="Gene3D" id="1.10.238.10">
    <property type="entry name" value="EF-hand"/>
    <property type="match status" value="1"/>
</dbReference>
<sequence length="75" mass="8728">MNHINTKEQVIEAFKVFDRDGNGYVGVDYLRKVLNELGDMMPAEEIEEMIYEADPQNTGYVQYQSFVGMLFLWDA</sequence>
<keyword evidence="4" id="KW-1185">Reference proteome</keyword>
<evidence type="ECO:0000313" key="4">
    <source>
        <dbReference type="Proteomes" id="UP000695562"/>
    </source>
</evidence>
<dbReference type="GO" id="GO:0005509">
    <property type="term" value="F:calcium ion binding"/>
    <property type="evidence" value="ECO:0007669"/>
    <property type="project" value="InterPro"/>
</dbReference>
<dbReference type="PANTHER" id="PTHR23048:SF0">
    <property type="entry name" value="CALMODULIN LIKE 3"/>
    <property type="match status" value="1"/>
</dbReference>
<proteinExistence type="predicted"/>
<dbReference type="InterPro" id="IPR011992">
    <property type="entry name" value="EF-hand-dom_pair"/>
</dbReference>
<evidence type="ECO:0000313" key="3">
    <source>
        <dbReference type="EMBL" id="KAF2073865.1"/>
    </source>
</evidence>
<dbReference type="OrthoDB" id="26525at2759"/>
<dbReference type="SUPFAM" id="SSF47473">
    <property type="entry name" value="EF-hand"/>
    <property type="match status" value="1"/>
</dbReference>
<evidence type="ECO:0000256" key="1">
    <source>
        <dbReference type="ARBA" id="ARBA00022737"/>
    </source>
</evidence>
<gene>
    <name evidence="3" type="ORF">CYY_004825</name>
</gene>
<name>A0A8J4PV96_9MYCE</name>
<dbReference type="AlphaFoldDB" id="A0A8J4PV96"/>
<accession>A0A8J4PV96</accession>
<dbReference type="CDD" id="cd00051">
    <property type="entry name" value="EFh"/>
    <property type="match status" value="1"/>
</dbReference>
<reference evidence="3" key="1">
    <citation type="submission" date="2020-01" db="EMBL/GenBank/DDBJ databases">
        <title>Development of genomics and gene disruption for Polysphondylium violaceum indicates a role for the polyketide synthase stlB in stalk morphogenesis.</title>
        <authorList>
            <person name="Narita B."/>
            <person name="Kawabe Y."/>
            <person name="Kin K."/>
            <person name="Saito T."/>
            <person name="Gibbs R."/>
            <person name="Kuspa A."/>
            <person name="Muzny D."/>
            <person name="Queller D."/>
            <person name="Richards S."/>
            <person name="Strassman J."/>
            <person name="Sucgang R."/>
            <person name="Worley K."/>
            <person name="Schaap P."/>
        </authorList>
    </citation>
    <scope>NUCLEOTIDE SEQUENCE</scope>
    <source>
        <strain evidence="3">QSvi11</strain>
    </source>
</reference>
<comment type="caution">
    <text evidence="3">The sequence shown here is derived from an EMBL/GenBank/DDBJ whole genome shotgun (WGS) entry which is preliminary data.</text>
</comment>
<dbReference type="Pfam" id="PF13499">
    <property type="entry name" value="EF-hand_7"/>
    <property type="match status" value="1"/>
</dbReference>
<dbReference type="PANTHER" id="PTHR23048">
    <property type="entry name" value="MYOSIN LIGHT CHAIN 1, 3"/>
    <property type="match status" value="1"/>
</dbReference>
<dbReference type="Proteomes" id="UP000695562">
    <property type="component" value="Unassembled WGS sequence"/>
</dbReference>
<keyword evidence="1" id="KW-0677">Repeat</keyword>
<dbReference type="InterPro" id="IPR050230">
    <property type="entry name" value="CALM/Myosin/TropC-like"/>
</dbReference>
<dbReference type="InterPro" id="IPR002048">
    <property type="entry name" value="EF_hand_dom"/>
</dbReference>
<feature type="domain" description="EF-hand" evidence="2">
    <location>
        <begin position="5"/>
        <end position="40"/>
    </location>
</feature>
<organism evidence="3 4">
    <name type="scientific">Polysphondylium violaceum</name>
    <dbReference type="NCBI Taxonomy" id="133409"/>
    <lineage>
        <taxon>Eukaryota</taxon>
        <taxon>Amoebozoa</taxon>
        <taxon>Evosea</taxon>
        <taxon>Eumycetozoa</taxon>
        <taxon>Dictyostelia</taxon>
        <taxon>Dictyosteliales</taxon>
        <taxon>Dictyosteliaceae</taxon>
        <taxon>Polysphondylium</taxon>
    </lineage>
</organism>
<dbReference type="PROSITE" id="PS50222">
    <property type="entry name" value="EF_HAND_2"/>
    <property type="match status" value="1"/>
</dbReference>
<protein>
    <recommendedName>
        <fullName evidence="2">EF-hand domain-containing protein</fullName>
    </recommendedName>
</protein>